<protein>
    <submittedName>
        <fullName evidence="15">Uncharacterized protein</fullName>
    </submittedName>
</protein>
<evidence type="ECO:0000256" key="7">
    <source>
        <dbReference type="ARBA" id="ARBA00022989"/>
    </source>
</evidence>
<evidence type="ECO:0000256" key="2">
    <source>
        <dbReference type="ARBA" id="ARBA00004572"/>
    </source>
</evidence>
<evidence type="ECO:0000256" key="9">
    <source>
        <dbReference type="ARBA" id="ARBA00023128"/>
    </source>
</evidence>
<sequence length="448" mass="48935">AEDMNSSLGRNGLIGLLVGATAGLGVIAFIIYREVRRRSPRLAVAAQTALPRPMESGDGAAVMLRNILDDQGELCLVPLTTLALILTELNIFAFHFLNGNAGVEDSQRIRRRRHYIPRERTDSTTSSSVYFTASQGLTSTYETSEGGYSTANAESDYTDRETDREEPEQGADPESEGEDQSCATVITLKQHDSQDEDLDGDTGAVGQDTWGEGVRGLQLLTETPSGELALLLAQSDILHTGDSRLKEEGYKLLNVHVCVQYDDNREFVWRLARAHSDMYWCTGDPQSRRSLAQQGECHAGCDNDIGVSQEHLDRALALTNTDPVCFYLLAKWCYQVATLNWLEKKAAAALYQSPPSSSLQQALDNFLKAEELSPGFSKTVRLYIAKVTAISLHTQSIFTILTGFVFLVPSGAGECVGGLKMDGSGKENLPHHPSGGSLRWQIISLDGL</sequence>
<organism evidence="15 16">
    <name type="scientific">Periophthalmus magnuspinnatus</name>
    <dbReference type="NCBI Taxonomy" id="409849"/>
    <lineage>
        <taxon>Eukaryota</taxon>
        <taxon>Metazoa</taxon>
        <taxon>Chordata</taxon>
        <taxon>Craniata</taxon>
        <taxon>Vertebrata</taxon>
        <taxon>Euteleostomi</taxon>
        <taxon>Actinopterygii</taxon>
        <taxon>Neopterygii</taxon>
        <taxon>Teleostei</taxon>
        <taxon>Neoteleostei</taxon>
        <taxon>Acanthomorphata</taxon>
        <taxon>Gobiaria</taxon>
        <taxon>Gobiiformes</taxon>
        <taxon>Gobioidei</taxon>
        <taxon>Gobiidae</taxon>
        <taxon>Oxudercinae</taxon>
        <taxon>Periophthalmus</taxon>
    </lineage>
</organism>
<evidence type="ECO:0000256" key="1">
    <source>
        <dbReference type="ARBA" id="ARBA00004123"/>
    </source>
</evidence>
<evidence type="ECO:0000256" key="8">
    <source>
        <dbReference type="ARBA" id="ARBA00023054"/>
    </source>
</evidence>
<dbReference type="GO" id="GO:0005876">
    <property type="term" value="C:spindle microtubule"/>
    <property type="evidence" value="ECO:0007669"/>
    <property type="project" value="TreeGrafter"/>
</dbReference>
<keyword evidence="12" id="KW-0539">Nucleus</keyword>
<feature type="compositionally biased region" description="Polar residues" evidence="13">
    <location>
        <begin position="140"/>
        <end position="155"/>
    </location>
</feature>
<dbReference type="AlphaFoldDB" id="A0A3B4B5A8"/>
<evidence type="ECO:0000256" key="4">
    <source>
        <dbReference type="ARBA" id="ARBA00022490"/>
    </source>
</evidence>
<dbReference type="InterPro" id="IPR049039">
    <property type="entry name" value="RMD1-3_a_helical_rpt"/>
</dbReference>
<dbReference type="GO" id="GO:0005741">
    <property type="term" value="C:mitochondrial outer membrane"/>
    <property type="evidence" value="ECO:0007669"/>
    <property type="project" value="UniProtKB-SubCell"/>
</dbReference>
<keyword evidence="9" id="KW-0496">Mitochondrion</keyword>
<dbReference type="GO" id="GO:0097431">
    <property type="term" value="C:mitotic spindle pole"/>
    <property type="evidence" value="ECO:0007669"/>
    <property type="project" value="TreeGrafter"/>
</dbReference>
<keyword evidence="8" id="KW-0175">Coiled coil</keyword>
<evidence type="ECO:0000256" key="3">
    <source>
        <dbReference type="ARBA" id="ARBA00004647"/>
    </source>
</evidence>
<comment type="subcellular location">
    <subcellularLocation>
        <location evidence="3">Cytoplasm</location>
        <location evidence="3">Cytoskeleton</location>
        <location evidence="3">Spindle pole</location>
    </subcellularLocation>
    <subcellularLocation>
        <location evidence="2">Mitochondrion outer membrane</location>
        <topology evidence="2">Single-pass membrane protein</topology>
    </subcellularLocation>
    <subcellularLocation>
        <location evidence="1">Nucleus</location>
    </subcellularLocation>
</comment>
<evidence type="ECO:0000256" key="11">
    <source>
        <dbReference type="ARBA" id="ARBA00023212"/>
    </source>
</evidence>
<dbReference type="Ensembl" id="ENSPMGT00000025299.1">
    <property type="protein sequence ID" value="ENSPMGP00000023746.1"/>
    <property type="gene ID" value="ENSPMGG00000018784.1"/>
</dbReference>
<keyword evidence="16" id="KW-1185">Reference proteome</keyword>
<evidence type="ECO:0000256" key="13">
    <source>
        <dbReference type="SAM" id="MobiDB-lite"/>
    </source>
</evidence>
<keyword evidence="5 14" id="KW-0812">Transmembrane</keyword>
<reference evidence="15" key="1">
    <citation type="submission" date="2025-08" db="UniProtKB">
        <authorList>
            <consortium name="Ensembl"/>
        </authorList>
    </citation>
    <scope>IDENTIFICATION</scope>
</reference>
<feature type="transmembrane region" description="Helical" evidence="14">
    <location>
        <begin position="12"/>
        <end position="32"/>
    </location>
</feature>
<dbReference type="GO" id="GO:0008017">
    <property type="term" value="F:microtubule binding"/>
    <property type="evidence" value="ECO:0007669"/>
    <property type="project" value="TreeGrafter"/>
</dbReference>
<evidence type="ECO:0000256" key="12">
    <source>
        <dbReference type="ARBA" id="ARBA00023242"/>
    </source>
</evidence>
<keyword evidence="10 14" id="KW-0472">Membrane</keyword>
<keyword evidence="11" id="KW-0206">Cytoskeleton</keyword>
<dbReference type="PANTHER" id="PTHR16056:SF18">
    <property type="entry name" value="REGULATOR OF MICROTUBULE DYNAMICS PROTEIN 3"/>
    <property type="match status" value="1"/>
</dbReference>
<accession>A0A3B4B5A8</accession>
<keyword evidence="7 14" id="KW-1133">Transmembrane helix</keyword>
<keyword evidence="4" id="KW-0963">Cytoplasm</keyword>
<dbReference type="Proteomes" id="UP000261520">
    <property type="component" value="Unplaced"/>
</dbReference>
<keyword evidence="6" id="KW-1000">Mitochondrion outer membrane</keyword>
<dbReference type="GO" id="GO:0005634">
    <property type="term" value="C:nucleus"/>
    <property type="evidence" value="ECO:0007669"/>
    <property type="project" value="UniProtKB-SubCell"/>
</dbReference>
<dbReference type="PANTHER" id="PTHR16056">
    <property type="entry name" value="REGULATOR OF MICROTUBULE DYNAMICS PROTEIN"/>
    <property type="match status" value="1"/>
</dbReference>
<name>A0A3B4B5A8_9GOBI</name>
<reference evidence="15" key="2">
    <citation type="submission" date="2025-09" db="UniProtKB">
        <authorList>
            <consortium name="Ensembl"/>
        </authorList>
    </citation>
    <scope>IDENTIFICATION</scope>
</reference>
<evidence type="ECO:0000256" key="14">
    <source>
        <dbReference type="SAM" id="Phobius"/>
    </source>
</evidence>
<proteinExistence type="predicted"/>
<evidence type="ECO:0000256" key="5">
    <source>
        <dbReference type="ARBA" id="ARBA00022692"/>
    </source>
</evidence>
<evidence type="ECO:0000256" key="10">
    <source>
        <dbReference type="ARBA" id="ARBA00023136"/>
    </source>
</evidence>
<evidence type="ECO:0000313" key="15">
    <source>
        <dbReference type="Ensembl" id="ENSPMGP00000023746.1"/>
    </source>
</evidence>
<evidence type="ECO:0000313" key="16">
    <source>
        <dbReference type="Proteomes" id="UP000261520"/>
    </source>
</evidence>
<evidence type="ECO:0000256" key="6">
    <source>
        <dbReference type="ARBA" id="ARBA00022787"/>
    </source>
</evidence>
<feature type="compositionally biased region" description="Acidic residues" evidence="13">
    <location>
        <begin position="164"/>
        <end position="179"/>
    </location>
</feature>
<feature type="region of interest" description="Disordered" evidence="13">
    <location>
        <begin position="140"/>
        <end position="180"/>
    </location>
</feature>
<dbReference type="STRING" id="409849.ENSPMGP00000023746"/>
<dbReference type="Pfam" id="PF21033">
    <property type="entry name" value="RMD1-3"/>
    <property type="match status" value="2"/>
</dbReference>